<reference evidence="1" key="2">
    <citation type="journal article" date="2015" name="Fish Shellfish Immunol.">
        <title>Early steps in the European eel (Anguilla anguilla)-Vibrio vulnificus interaction in the gills: Role of the RtxA13 toxin.</title>
        <authorList>
            <person name="Callol A."/>
            <person name="Pajuelo D."/>
            <person name="Ebbesson L."/>
            <person name="Teles M."/>
            <person name="MacKenzie S."/>
            <person name="Amaro C."/>
        </authorList>
    </citation>
    <scope>NUCLEOTIDE SEQUENCE</scope>
</reference>
<dbReference type="AlphaFoldDB" id="A0A0E9T125"/>
<dbReference type="EMBL" id="GBXM01061927">
    <property type="protein sequence ID" value="JAH46650.1"/>
    <property type="molecule type" value="Transcribed_RNA"/>
</dbReference>
<organism evidence="1">
    <name type="scientific">Anguilla anguilla</name>
    <name type="common">European freshwater eel</name>
    <name type="synonym">Muraena anguilla</name>
    <dbReference type="NCBI Taxonomy" id="7936"/>
    <lineage>
        <taxon>Eukaryota</taxon>
        <taxon>Metazoa</taxon>
        <taxon>Chordata</taxon>
        <taxon>Craniata</taxon>
        <taxon>Vertebrata</taxon>
        <taxon>Euteleostomi</taxon>
        <taxon>Actinopterygii</taxon>
        <taxon>Neopterygii</taxon>
        <taxon>Teleostei</taxon>
        <taxon>Anguilliformes</taxon>
        <taxon>Anguillidae</taxon>
        <taxon>Anguilla</taxon>
    </lineage>
</organism>
<reference evidence="1" key="1">
    <citation type="submission" date="2014-11" db="EMBL/GenBank/DDBJ databases">
        <authorList>
            <person name="Amaro Gonzalez C."/>
        </authorList>
    </citation>
    <scope>NUCLEOTIDE SEQUENCE</scope>
</reference>
<sequence>MSHPKHTTVSFFLSQRKSLECQKKERVEIKVELGGLVVGL</sequence>
<protein>
    <submittedName>
        <fullName evidence="1">Uncharacterized protein</fullName>
    </submittedName>
</protein>
<name>A0A0E9T125_ANGAN</name>
<accession>A0A0E9T125</accession>
<evidence type="ECO:0000313" key="1">
    <source>
        <dbReference type="EMBL" id="JAH46650.1"/>
    </source>
</evidence>
<proteinExistence type="predicted"/>